<reference evidence="2 3" key="1">
    <citation type="submission" date="2018-11" db="EMBL/GenBank/DDBJ databases">
        <title>Genomes From Bacteria Associated with the Canine Oral Cavity: a Test Case for Automated Genome-Based Taxonomic Assignment.</title>
        <authorList>
            <person name="Coil D.A."/>
            <person name="Jospin G."/>
            <person name="Darling A.E."/>
            <person name="Wallis C."/>
            <person name="Davis I.J."/>
            <person name="Harris S."/>
            <person name="Eisen J.A."/>
            <person name="Holcombe L.J."/>
            <person name="O'Flynn C."/>
        </authorList>
    </citation>
    <scope>NUCLEOTIDE SEQUENCE [LARGE SCALE GENOMIC DNA]</scope>
    <source>
        <strain evidence="2 3">OH770</strain>
    </source>
</reference>
<dbReference type="EMBL" id="RQZF01000013">
    <property type="protein sequence ID" value="RRC94590.1"/>
    <property type="molecule type" value="Genomic_DNA"/>
</dbReference>
<accession>A0A3P1SCG4</accession>
<gene>
    <name evidence="2" type="ORF">EII11_09790</name>
</gene>
<feature type="transmembrane region" description="Helical" evidence="1">
    <location>
        <begin position="42"/>
        <end position="63"/>
    </location>
</feature>
<feature type="transmembrane region" description="Helical" evidence="1">
    <location>
        <begin position="69"/>
        <end position="89"/>
    </location>
</feature>
<dbReference type="RefSeq" id="WP_124872218.1">
    <property type="nucleotide sequence ID" value="NZ_RQZF01000013.1"/>
</dbReference>
<name>A0A3P1SCG4_9ACTO</name>
<dbReference type="AlphaFoldDB" id="A0A3P1SCG4"/>
<dbReference type="Proteomes" id="UP000280444">
    <property type="component" value="Unassembled WGS sequence"/>
</dbReference>
<sequence length="174" mass="18781">MTRNTSDRDQSVGEVDPAKARELLGLVRQSQMSAAPTLSPMWIPYSIFCVGGSTFPLLSFAFAKAGMSELIPVLVFFGWVIIAAILMAITMRSAIKRQARGFGRRWSIMMAAWGITFMGAVFASRAAVDGQLSVWTLVGIAALFAILAINGPVIELVTVRKAEGLAQRKEVTNG</sequence>
<dbReference type="OrthoDB" id="4950658at2"/>
<evidence type="ECO:0000313" key="2">
    <source>
        <dbReference type="EMBL" id="RRC94590.1"/>
    </source>
</evidence>
<organism evidence="2 3">
    <name type="scientific">Schaalia canis</name>
    <dbReference type="NCBI Taxonomy" id="100469"/>
    <lineage>
        <taxon>Bacteria</taxon>
        <taxon>Bacillati</taxon>
        <taxon>Actinomycetota</taxon>
        <taxon>Actinomycetes</taxon>
        <taxon>Actinomycetales</taxon>
        <taxon>Actinomycetaceae</taxon>
        <taxon>Schaalia</taxon>
    </lineage>
</organism>
<evidence type="ECO:0000256" key="1">
    <source>
        <dbReference type="SAM" id="Phobius"/>
    </source>
</evidence>
<keyword evidence="3" id="KW-1185">Reference proteome</keyword>
<protein>
    <submittedName>
        <fullName evidence="2">Uncharacterized protein</fullName>
    </submittedName>
</protein>
<proteinExistence type="predicted"/>
<keyword evidence="1" id="KW-1133">Transmembrane helix</keyword>
<feature type="transmembrane region" description="Helical" evidence="1">
    <location>
        <begin position="134"/>
        <end position="159"/>
    </location>
</feature>
<feature type="transmembrane region" description="Helical" evidence="1">
    <location>
        <begin position="110"/>
        <end position="128"/>
    </location>
</feature>
<keyword evidence="1" id="KW-0472">Membrane</keyword>
<evidence type="ECO:0000313" key="3">
    <source>
        <dbReference type="Proteomes" id="UP000280444"/>
    </source>
</evidence>
<comment type="caution">
    <text evidence="2">The sequence shown here is derived from an EMBL/GenBank/DDBJ whole genome shotgun (WGS) entry which is preliminary data.</text>
</comment>
<keyword evidence="1" id="KW-0812">Transmembrane</keyword>